<dbReference type="AlphaFoldDB" id="A0A059BRK9"/>
<dbReference type="Gramene" id="KCW68893">
    <property type="protein sequence ID" value="KCW68893"/>
    <property type="gene ID" value="EUGRSUZ_F02478"/>
</dbReference>
<accession>A0A059BRK9</accession>
<name>A0A059BRK9_EUCGR</name>
<feature type="compositionally biased region" description="Polar residues" evidence="1">
    <location>
        <begin position="98"/>
        <end position="108"/>
    </location>
</feature>
<organism evidence="2">
    <name type="scientific">Eucalyptus grandis</name>
    <name type="common">Flooded gum</name>
    <dbReference type="NCBI Taxonomy" id="71139"/>
    <lineage>
        <taxon>Eukaryota</taxon>
        <taxon>Viridiplantae</taxon>
        <taxon>Streptophyta</taxon>
        <taxon>Embryophyta</taxon>
        <taxon>Tracheophyta</taxon>
        <taxon>Spermatophyta</taxon>
        <taxon>Magnoliopsida</taxon>
        <taxon>eudicotyledons</taxon>
        <taxon>Gunneridae</taxon>
        <taxon>Pentapetalae</taxon>
        <taxon>rosids</taxon>
        <taxon>malvids</taxon>
        <taxon>Myrtales</taxon>
        <taxon>Myrtaceae</taxon>
        <taxon>Myrtoideae</taxon>
        <taxon>Eucalypteae</taxon>
        <taxon>Eucalyptus</taxon>
    </lineage>
</organism>
<evidence type="ECO:0000313" key="2">
    <source>
        <dbReference type="EMBL" id="KCW68893.1"/>
    </source>
</evidence>
<protein>
    <submittedName>
        <fullName evidence="2">Uncharacterized protein</fullName>
    </submittedName>
</protein>
<dbReference type="InParanoid" id="A0A059BRK9"/>
<feature type="region of interest" description="Disordered" evidence="1">
    <location>
        <begin position="30"/>
        <end position="108"/>
    </location>
</feature>
<dbReference type="EMBL" id="KK198758">
    <property type="protein sequence ID" value="KCW68893.1"/>
    <property type="molecule type" value="Genomic_DNA"/>
</dbReference>
<proteinExistence type="predicted"/>
<gene>
    <name evidence="2" type="ORF">EUGRSUZ_F02478</name>
</gene>
<reference evidence="2" key="1">
    <citation type="submission" date="2013-07" db="EMBL/GenBank/DDBJ databases">
        <title>The genome of Eucalyptus grandis.</title>
        <authorList>
            <person name="Schmutz J."/>
            <person name="Hayes R."/>
            <person name="Myburg A."/>
            <person name="Tuskan G."/>
            <person name="Grattapaglia D."/>
            <person name="Rokhsar D.S."/>
        </authorList>
    </citation>
    <scope>NUCLEOTIDE SEQUENCE</scope>
    <source>
        <tissue evidence="2">Leaf extractions</tissue>
    </source>
</reference>
<sequence length="108" mass="11956">MIQQVHCPLDQIETQLLELADKRPILTQQISSKSIDEQNAAKLPAPGPRQDAHSTPPRHRTQSRSDSDEKTTKRARLELIDRPRTATDDTCGHAGRGNASSRNPRIGA</sequence>
<feature type="compositionally biased region" description="Basic and acidic residues" evidence="1">
    <location>
        <begin position="63"/>
        <end position="91"/>
    </location>
</feature>
<evidence type="ECO:0000256" key="1">
    <source>
        <dbReference type="SAM" id="MobiDB-lite"/>
    </source>
</evidence>